<dbReference type="Proteomes" id="UP000075243">
    <property type="component" value="Unassembled WGS sequence"/>
</dbReference>
<reference evidence="4" key="1">
    <citation type="journal article" date="2012" name="Nat. Biotechnol.">
        <title>Draft genome sequence of pigeonpea (Cajanus cajan), an orphan legume crop of resource-poor farmers.</title>
        <authorList>
            <person name="Varshney R.K."/>
            <person name="Chen W."/>
            <person name="Li Y."/>
            <person name="Bharti A.K."/>
            <person name="Saxena R.K."/>
            <person name="Schlueter J.A."/>
            <person name="Donoghue M.T."/>
            <person name="Azam S."/>
            <person name="Fan G."/>
            <person name="Whaley A.M."/>
            <person name="Farmer A.D."/>
            <person name="Sheridan J."/>
            <person name="Iwata A."/>
            <person name="Tuteja R."/>
            <person name="Penmetsa R.V."/>
            <person name="Wu W."/>
            <person name="Upadhyaya H.D."/>
            <person name="Yang S.P."/>
            <person name="Shah T."/>
            <person name="Saxena K.B."/>
            <person name="Michael T."/>
            <person name="McCombie W.R."/>
            <person name="Yang B."/>
            <person name="Zhang G."/>
            <person name="Yang H."/>
            <person name="Wang J."/>
            <person name="Spillane C."/>
            <person name="Cook D.R."/>
            <person name="May G.D."/>
            <person name="Xu X."/>
            <person name="Jackson S.A."/>
        </authorList>
    </citation>
    <scope>NUCLEOTIDE SEQUENCE [LARGE SCALE GENOMIC DNA]</scope>
</reference>
<dbReference type="EMBL" id="KQ483581">
    <property type="protein sequence ID" value="KYP45733.1"/>
    <property type="molecule type" value="Genomic_DNA"/>
</dbReference>
<gene>
    <name evidence="4" type="ORF">KK1_032732</name>
</gene>
<evidence type="ECO:0000256" key="2">
    <source>
        <dbReference type="ARBA" id="ARBA00023157"/>
    </source>
</evidence>
<feature type="chain" id="PRO_5007588096" evidence="3">
    <location>
        <begin position="22"/>
        <end position="163"/>
    </location>
</feature>
<dbReference type="PROSITE" id="PS00925">
    <property type="entry name" value="OLEEI"/>
    <property type="match status" value="1"/>
</dbReference>
<keyword evidence="5" id="KW-1185">Reference proteome</keyword>
<organism evidence="4 5">
    <name type="scientific">Cajanus cajan</name>
    <name type="common">Pigeon pea</name>
    <name type="synonym">Cajanus indicus</name>
    <dbReference type="NCBI Taxonomy" id="3821"/>
    <lineage>
        <taxon>Eukaryota</taxon>
        <taxon>Viridiplantae</taxon>
        <taxon>Streptophyta</taxon>
        <taxon>Embryophyta</taxon>
        <taxon>Tracheophyta</taxon>
        <taxon>Spermatophyta</taxon>
        <taxon>Magnoliopsida</taxon>
        <taxon>eudicotyledons</taxon>
        <taxon>Gunneridae</taxon>
        <taxon>Pentapetalae</taxon>
        <taxon>rosids</taxon>
        <taxon>fabids</taxon>
        <taxon>Fabales</taxon>
        <taxon>Fabaceae</taxon>
        <taxon>Papilionoideae</taxon>
        <taxon>50 kb inversion clade</taxon>
        <taxon>NPAAA clade</taxon>
        <taxon>indigoferoid/millettioid clade</taxon>
        <taxon>Phaseoleae</taxon>
        <taxon>Cajanus</taxon>
    </lineage>
</organism>
<dbReference type="InterPro" id="IPR006040">
    <property type="entry name" value="Allergen_Ole_e_I_CS"/>
</dbReference>
<protein>
    <submittedName>
        <fullName evidence="4">Olee1-like protein</fullName>
    </submittedName>
</protein>
<evidence type="ECO:0000256" key="3">
    <source>
        <dbReference type="SAM" id="SignalP"/>
    </source>
</evidence>
<dbReference type="Pfam" id="PF01190">
    <property type="entry name" value="Pollen_Ole_e_1"/>
    <property type="match status" value="1"/>
</dbReference>
<evidence type="ECO:0000313" key="5">
    <source>
        <dbReference type="Proteomes" id="UP000075243"/>
    </source>
</evidence>
<name>A0A151RT85_CAJCA</name>
<keyword evidence="3" id="KW-0732">Signal</keyword>
<dbReference type="InterPro" id="IPR006041">
    <property type="entry name" value="Pollen_Ole_e1_allergen"/>
</dbReference>
<dbReference type="PANTHER" id="PTHR31614">
    <property type="entry name" value="PROTEIN DOWNSTREAM OF FLC-RELATED"/>
    <property type="match status" value="1"/>
</dbReference>
<sequence>MAKSTIVIALCFLSFVGLAYSQDRFFIEGKVYCDTCRTQFLTRVSEFMPGATVRVECKKIEGGEVIFSKEVVTDGSGSYKIAVDGDHQEEVCQIKLVKSSRADCGEVDNSSYVEKAARISLTKNNGIVSPIRNANPLGFLVKDPLPVCNQIFQELGLLDDLEL</sequence>
<accession>A0A151RT85</accession>
<evidence type="ECO:0000256" key="1">
    <source>
        <dbReference type="ARBA" id="ARBA00010049"/>
    </source>
</evidence>
<feature type="signal peptide" evidence="3">
    <location>
        <begin position="1"/>
        <end position="21"/>
    </location>
</feature>
<dbReference type="PANTHER" id="PTHR31614:SF2">
    <property type="entry name" value="F28N24.16 PROTEIN"/>
    <property type="match status" value="1"/>
</dbReference>
<comment type="similarity">
    <text evidence="1">Belongs to the Ole e I family.</text>
</comment>
<dbReference type="GO" id="GO:0005615">
    <property type="term" value="C:extracellular space"/>
    <property type="evidence" value="ECO:0007669"/>
    <property type="project" value="InterPro"/>
</dbReference>
<dbReference type="STRING" id="3821.A0A151RT85"/>
<dbReference type="OMA" id="CKEPAIG"/>
<keyword evidence="2" id="KW-1015">Disulfide bond</keyword>
<dbReference type="Gramene" id="C.cajan_31667.t">
    <property type="protein sequence ID" value="C.cajan_31667.t"/>
    <property type="gene ID" value="C.cajan_31667"/>
</dbReference>
<dbReference type="AlphaFoldDB" id="A0A151RT85"/>
<proteinExistence type="inferred from homology"/>
<dbReference type="OrthoDB" id="1888725at2759"/>
<evidence type="ECO:0000313" key="4">
    <source>
        <dbReference type="EMBL" id="KYP45733.1"/>
    </source>
</evidence>